<dbReference type="GO" id="GO:0008865">
    <property type="term" value="F:fructokinase activity"/>
    <property type="evidence" value="ECO:0007669"/>
    <property type="project" value="UniProtKB-ARBA"/>
</dbReference>
<protein>
    <submittedName>
        <fullName evidence="8">Sugar kinase</fullName>
    </submittedName>
</protein>
<evidence type="ECO:0000256" key="2">
    <source>
        <dbReference type="ARBA" id="ARBA00022679"/>
    </source>
</evidence>
<dbReference type="InterPro" id="IPR011611">
    <property type="entry name" value="PfkB_dom"/>
</dbReference>
<keyword evidence="5" id="KW-0067">ATP-binding</keyword>
<evidence type="ECO:0000256" key="6">
    <source>
        <dbReference type="RuleBase" id="RU003704"/>
    </source>
</evidence>
<reference evidence="8" key="1">
    <citation type="submission" date="2022-07" db="EMBL/GenBank/DDBJ databases">
        <authorList>
            <person name="Wu T."/>
        </authorList>
    </citation>
    <scope>NUCLEOTIDE SEQUENCE</scope>
    <source>
        <strain evidence="8">SD-1</strain>
    </source>
</reference>
<dbReference type="CDD" id="cd01166">
    <property type="entry name" value="KdgK"/>
    <property type="match status" value="1"/>
</dbReference>
<dbReference type="PANTHER" id="PTHR43085:SF1">
    <property type="entry name" value="PSEUDOURIDINE KINASE-RELATED"/>
    <property type="match status" value="1"/>
</dbReference>
<dbReference type="EMBL" id="CP101185">
    <property type="protein sequence ID" value="UYV97537.1"/>
    <property type="molecule type" value="Genomic_DNA"/>
</dbReference>
<dbReference type="AlphaFoldDB" id="A0AAX3EK88"/>
<gene>
    <name evidence="8" type="ORF">NL394_21335</name>
</gene>
<dbReference type="Gene3D" id="3.40.1190.20">
    <property type="match status" value="1"/>
</dbReference>
<evidence type="ECO:0000256" key="5">
    <source>
        <dbReference type="ARBA" id="ARBA00022840"/>
    </source>
</evidence>
<dbReference type="InterPro" id="IPR050306">
    <property type="entry name" value="PfkB_Carbo_kinase"/>
</dbReference>
<sequence length="331" mass="35039">MITVDSGADSPAITPYNVTDVVTMGETMALMKAESSGPLAHVASLSLGMGGAESNFAIALRRLGTSVTWAGRVGADSLGEMVLRELAAEAINTLVSRDHTAPTGLMIKERRTAEAVKVWYYRKGSAGSRLCREDVPAEQIAQAKLLHITGITPALSTSAADAVNYALDCAQAAGTLVSFDLNYRSALWSSEEAGEQYRRIIPRADVVFAGDTEAAIAVGDAQDPWELARRINEMGASQAVIKLGADGCVAVVHGEKHAQRAVPIRAVDTVGAGDAFVAGYIAELLNDEDVPQRLLTAVRTGAFACLVPGDWEGMPRRTELDLLDSTEPVSR</sequence>
<evidence type="ECO:0000256" key="4">
    <source>
        <dbReference type="ARBA" id="ARBA00022777"/>
    </source>
</evidence>
<evidence type="ECO:0000256" key="3">
    <source>
        <dbReference type="ARBA" id="ARBA00022741"/>
    </source>
</evidence>
<accession>A0AAX3EK88</accession>
<dbReference type="PANTHER" id="PTHR43085">
    <property type="entry name" value="HEXOKINASE FAMILY MEMBER"/>
    <property type="match status" value="1"/>
</dbReference>
<dbReference type="GO" id="GO:0006000">
    <property type="term" value="P:fructose metabolic process"/>
    <property type="evidence" value="ECO:0007669"/>
    <property type="project" value="UniProtKB-ARBA"/>
</dbReference>
<dbReference type="InterPro" id="IPR002139">
    <property type="entry name" value="Ribo/fructo_kinase"/>
</dbReference>
<name>A0AAX3EK88_PAEUR</name>
<feature type="domain" description="Carbohydrate kinase PfkB" evidence="7">
    <location>
        <begin position="19"/>
        <end position="314"/>
    </location>
</feature>
<evidence type="ECO:0000313" key="8">
    <source>
        <dbReference type="EMBL" id="UYV97537.1"/>
    </source>
</evidence>
<evidence type="ECO:0000256" key="1">
    <source>
        <dbReference type="ARBA" id="ARBA00010688"/>
    </source>
</evidence>
<keyword evidence="9" id="KW-1185">Reference proteome</keyword>
<proteinExistence type="inferred from homology"/>
<keyword evidence="4 6" id="KW-0418">Kinase</keyword>
<dbReference type="SUPFAM" id="SSF53613">
    <property type="entry name" value="Ribokinase-like"/>
    <property type="match status" value="1"/>
</dbReference>
<dbReference type="Pfam" id="PF00294">
    <property type="entry name" value="PfkB"/>
    <property type="match status" value="1"/>
</dbReference>
<dbReference type="InterPro" id="IPR002173">
    <property type="entry name" value="Carboh/pur_kinase_PfkB_CS"/>
</dbReference>
<organism evidence="8 9">
    <name type="scientific">Paenarthrobacter ureafaciens</name>
    <dbReference type="NCBI Taxonomy" id="37931"/>
    <lineage>
        <taxon>Bacteria</taxon>
        <taxon>Bacillati</taxon>
        <taxon>Actinomycetota</taxon>
        <taxon>Actinomycetes</taxon>
        <taxon>Micrococcales</taxon>
        <taxon>Micrococcaceae</taxon>
        <taxon>Paenarthrobacter</taxon>
    </lineage>
</organism>
<dbReference type="PRINTS" id="PR00990">
    <property type="entry name" value="RIBOKINASE"/>
</dbReference>
<dbReference type="Proteomes" id="UP001163293">
    <property type="component" value="Chromosome"/>
</dbReference>
<dbReference type="GO" id="GO:0005524">
    <property type="term" value="F:ATP binding"/>
    <property type="evidence" value="ECO:0007669"/>
    <property type="project" value="UniProtKB-KW"/>
</dbReference>
<evidence type="ECO:0000313" key="9">
    <source>
        <dbReference type="Proteomes" id="UP001163293"/>
    </source>
</evidence>
<comment type="similarity">
    <text evidence="1 6">Belongs to the carbohydrate kinase PfkB family.</text>
</comment>
<keyword evidence="2 6" id="KW-0808">Transferase</keyword>
<dbReference type="PROSITE" id="PS00584">
    <property type="entry name" value="PFKB_KINASES_2"/>
    <property type="match status" value="1"/>
</dbReference>
<dbReference type="InterPro" id="IPR029056">
    <property type="entry name" value="Ribokinase-like"/>
</dbReference>
<keyword evidence="3" id="KW-0547">Nucleotide-binding</keyword>
<dbReference type="RefSeq" id="WP_021473246.1">
    <property type="nucleotide sequence ID" value="NZ_BDMH01000024.1"/>
</dbReference>
<evidence type="ECO:0000259" key="7">
    <source>
        <dbReference type="Pfam" id="PF00294"/>
    </source>
</evidence>